<feature type="transmembrane region" description="Helical" evidence="5">
    <location>
        <begin position="403"/>
        <end position="421"/>
    </location>
</feature>
<evidence type="ECO:0000256" key="2">
    <source>
        <dbReference type="ARBA" id="ARBA00022692"/>
    </source>
</evidence>
<dbReference type="VEuPathDB" id="FungiDB:P175DRAFT_0518422"/>
<comment type="caution">
    <text evidence="6">The sequence shown here is derived from an EMBL/GenBank/DDBJ whole genome shotgun (WGS) entry which is preliminary data.</text>
</comment>
<feature type="transmembrane region" description="Helical" evidence="5">
    <location>
        <begin position="186"/>
        <end position="205"/>
    </location>
</feature>
<keyword evidence="2 5" id="KW-0812">Transmembrane</keyword>
<dbReference type="PANTHER" id="PTHR11785:SF402">
    <property type="entry name" value="AMINO ACID TRANSPORTER (EUROFUNG)"/>
    <property type="match status" value="1"/>
</dbReference>
<feature type="transmembrane region" description="Helical" evidence="5">
    <location>
        <begin position="286"/>
        <end position="307"/>
    </location>
</feature>
<dbReference type="RefSeq" id="XP_040749369.1">
    <property type="nucleotide sequence ID" value="XM_040899053.1"/>
</dbReference>
<feature type="transmembrane region" description="Helical" evidence="5">
    <location>
        <begin position="463"/>
        <end position="483"/>
    </location>
</feature>
<evidence type="ECO:0008006" key="8">
    <source>
        <dbReference type="Google" id="ProtNLM"/>
    </source>
</evidence>
<dbReference type="PIRSF" id="PIRSF006060">
    <property type="entry name" value="AA_transporter"/>
    <property type="match status" value="1"/>
</dbReference>
<evidence type="ECO:0000313" key="7">
    <source>
        <dbReference type="Proteomes" id="UP000244073"/>
    </source>
</evidence>
<dbReference type="PANTHER" id="PTHR11785">
    <property type="entry name" value="AMINO ACID TRANSPORTER"/>
    <property type="match status" value="1"/>
</dbReference>
<feature type="transmembrane region" description="Helical" evidence="5">
    <location>
        <begin position="433"/>
        <end position="451"/>
    </location>
</feature>
<evidence type="ECO:0000256" key="1">
    <source>
        <dbReference type="ARBA" id="ARBA00004141"/>
    </source>
</evidence>
<dbReference type="GO" id="GO:0015179">
    <property type="term" value="F:L-amino acid transmembrane transporter activity"/>
    <property type="evidence" value="ECO:0007669"/>
    <property type="project" value="TreeGrafter"/>
</dbReference>
<dbReference type="OrthoDB" id="10062876at2759"/>
<proteinExistence type="predicted"/>
<protein>
    <recommendedName>
        <fullName evidence="8">Amino acid permease/ SLC12A domain-containing protein</fullName>
    </recommendedName>
</protein>
<dbReference type="GO" id="GO:0016020">
    <property type="term" value="C:membrane"/>
    <property type="evidence" value="ECO:0007669"/>
    <property type="project" value="UniProtKB-SubCell"/>
</dbReference>
<dbReference type="InterPro" id="IPR050598">
    <property type="entry name" value="AminoAcid_Transporter"/>
</dbReference>
<organism evidence="6 7">
    <name type="scientific">Aspergillus ochraceoroseus IBT 24754</name>
    <dbReference type="NCBI Taxonomy" id="1392256"/>
    <lineage>
        <taxon>Eukaryota</taxon>
        <taxon>Fungi</taxon>
        <taxon>Dikarya</taxon>
        <taxon>Ascomycota</taxon>
        <taxon>Pezizomycotina</taxon>
        <taxon>Eurotiomycetes</taxon>
        <taxon>Eurotiomycetidae</taxon>
        <taxon>Eurotiales</taxon>
        <taxon>Aspergillaceae</taxon>
        <taxon>Aspergillus</taxon>
        <taxon>Aspergillus subgen. Nidulantes</taxon>
    </lineage>
</organism>
<evidence type="ECO:0000256" key="4">
    <source>
        <dbReference type="ARBA" id="ARBA00023136"/>
    </source>
</evidence>
<dbReference type="InterPro" id="IPR002293">
    <property type="entry name" value="AA/rel_permease1"/>
</dbReference>
<dbReference type="Pfam" id="PF13520">
    <property type="entry name" value="AA_permease_2"/>
    <property type="match status" value="1"/>
</dbReference>
<evidence type="ECO:0000256" key="3">
    <source>
        <dbReference type="ARBA" id="ARBA00022989"/>
    </source>
</evidence>
<dbReference type="AlphaFoldDB" id="A0A2T5LNW8"/>
<dbReference type="Proteomes" id="UP000244073">
    <property type="component" value="Unassembled WGS sequence"/>
</dbReference>
<feature type="transmembrane region" description="Helical" evidence="5">
    <location>
        <begin position="489"/>
        <end position="505"/>
    </location>
</feature>
<dbReference type="EMBL" id="MSFN02000008">
    <property type="protein sequence ID" value="PTU17977.1"/>
    <property type="molecule type" value="Genomic_DNA"/>
</dbReference>
<keyword evidence="3 5" id="KW-1133">Transmembrane helix</keyword>
<feature type="transmembrane region" description="Helical" evidence="5">
    <location>
        <begin position="154"/>
        <end position="174"/>
    </location>
</feature>
<evidence type="ECO:0000256" key="5">
    <source>
        <dbReference type="SAM" id="Phobius"/>
    </source>
</evidence>
<sequence length="527" mass="56218">MVADDDSPLLRDHERSEYGTLGEGASFNANLGTVEAFGIIISIVIGSGIFTSPGSIDANVPSPGAALVVWLVGGILAWTGAATMAELGTAIPGEGGVQPYLQYIFGEVFGFLAAWTWIIAVVPASLAILSIAFVESIYSAAGITDQSGGVAHKFLAISVLLVVGMANSISTQFSTRLNTAFVTTKFIAICLIVAAGIIVVLAHISGQPGNPDPQPQDWLTRPWFHSRNLVRPDGTELDWSKVDGWEMLGHFSTALYGALWAYSGWDKAIYISAELSAPASQLPRAINAALPIIIVSFVAVNAAYYIMLPWNAISMTDSVAVTSFTHLFGPQVGIAMAGLICLVMAGSLLGSSFVASRMVVAAANSHWLPKSLASVGGIGLQSHENRDSSPSSASGPLPASSDAPVNAIIFSTTCTIVYIAFGNFRPLMTLNGLAEYTFFFLTMVGALVLRVREPSLHRPYKPLVIIPVVFALVSGFVVIRGAIFAPLQAAVLAVIWLVGFTFHWLRKRWLERQETLIEISQDLEYIK</sequence>
<feature type="transmembrane region" description="Helical" evidence="5">
    <location>
        <begin position="36"/>
        <end position="56"/>
    </location>
</feature>
<feature type="transmembrane region" description="Helical" evidence="5">
    <location>
        <begin position="327"/>
        <end position="349"/>
    </location>
</feature>
<gene>
    <name evidence="6" type="ORF">P175DRAFT_0518422</name>
</gene>
<accession>A0A2T5LNW8</accession>
<feature type="transmembrane region" description="Helical" evidence="5">
    <location>
        <begin position="68"/>
        <end position="87"/>
    </location>
</feature>
<dbReference type="Gene3D" id="1.20.1740.10">
    <property type="entry name" value="Amino acid/polyamine transporter I"/>
    <property type="match status" value="1"/>
</dbReference>
<dbReference type="GeneID" id="63815935"/>
<evidence type="ECO:0000313" key="6">
    <source>
        <dbReference type="EMBL" id="PTU17977.1"/>
    </source>
</evidence>
<keyword evidence="4 5" id="KW-0472">Membrane</keyword>
<name>A0A2T5LNW8_9EURO</name>
<comment type="subcellular location">
    <subcellularLocation>
        <location evidence="1">Membrane</location>
        <topology evidence="1">Multi-pass membrane protein</topology>
    </subcellularLocation>
</comment>
<dbReference type="FunFam" id="1.20.1740.10:FF:000042">
    <property type="entry name" value="Similar to amino acid transporter"/>
    <property type="match status" value="1"/>
</dbReference>
<feature type="transmembrane region" description="Helical" evidence="5">
    <location>
        <begin position="108"/>
        <end position="134"/>
    </location>
</feature>
<reference evidence="6 7" key="1">
    <citation type="journal article" date="2018" name="Proc. Natl. Acad. Sci. U.S.A.">
        <title>Linking secondary metabolites to gene clusters through genome sequencing of six diverse Aspergillus species.</title>
        <authorList>
            <person name="Kaerboelling I."/>
            <person name="Vesth T.C."/>
            <person name="Frisvad J.C."/>
            <person name="Nybo J.L."/>
            <person name="Theobald S."/>
            <person name="Kuo A."/>
            <person name="Bowyer P."/>
            <person name="Matsuda Y."/>
            <person name="Mondo S."/>
            <person name="Lyhne E.K."/>
            <person name="Kogle M.E."/>
            <person name="Clum A."/>
            <person name="Lipzen A."/>
            <person name="Salamov A."/>
            <person name="Ngan C.Y."/>
            <person name="Daum C."/>
            <person name="Chiniquy J."/>
            <person name="Barry K."/>
            <person name="LaButti K."/>
            <person name="Haridas S."/>
            <person name="Simmons B.A."/>
            <person name="Magnuson J.K."/>
            <person name="Mortensen U.H."/>
            <person name="Larsen T.O."/>
            <person name="Grigoriev I.V."/>
            <person name="Baker S.E."/>
            <person name="Andersen M.R."/>
        </authorList>
    </citation>
    <scope>NUCLEOTIDE SEQUENCE [LARGE SCALE GENOMIC DNA]</scope>
    <source>
        <strain evidence="6 7">IBT 24754</strain>
    </source>
</reference>